<comment type="caution">
    <text evidence="2">The sequence shown here is derived from an EMBL/GenBank/DDBJ whole genome shotgun (WGS) entry which is preliminary data.</text>
</comment>
<dbReference type="PROSITE" id="PS51257">
    <property type="entry name" value="PROKAR_LIPOPROTEIN"/>
    <property type="match status" value="1"/>
</dbReference>
<dbReference type="RefSeq" id="WP_161436468.1">
    <property type="nucleotide sequence ID" value="NZ_WXYO01000007.1"/>
</dbReference>
<keyword evidence="1" id="KW-0732">Signal</keyword>
<evidence type="ECO:0000313" key="2">
    <source>
        <dbReference type="EMBL" id="NAS13425.1"/>
    </source>
</evidence>
<dbReference type="InterPro" id="IPR015943">
    <property type="entry name" value="WD40/YVTN_repeat-like_dom_sf"/>
</dbReference>
<sequence>MKTYSYWLALLAMLVLACDSGEEPTGDEKETESVDADYSVLLTTDEILSSALLNANAESIGINPGTIPFSNSAAPELSYKEEKLWGFLTADSDCSAIIRKYDFETFESESHSVFTDPLNCNLQTRALAFGGSDYYIAYEIPGAGVGEKDYFIRALDTSGSDNTFQDIETEDAPLQMVVSGSRVFVLSQEETDDFSLAVIDRNTNAFVHEINLDSSVLKLFKNPDGDIMVSYPSQHLIVNSQSMAITSTVRYDDGKEPKFGYKDGSFFDLPGNLYYRMPTDLDGTAYPSIPGVYDFENNTAVLYFYENFLTEEERLFEFEIEDTRTIGYDHKNNLILIGYQKSSDQSKGGILRIKPVPDPAFIDNIDLPGVPLEIFID</sequence>
<proteinExistence type="predicted"/>
<accession>A0A6L9EF95</accession>
<reference evidence="2 3" key="1">
    <citation type="submission" date="2020-01" db="EMBL/GenBank/DDBJ databases">
        <title>Bacteria diversity of Porities sp.</title>
        <authorList>
            <person name="Wang G."/>
        </authorList>
    </citation>
    <scope>NUCLEOTIDE SEQUENCE [LARGE SCALE GENOMIC DNA]</scope>
    <source>
        <strain evidence="2 3">R33</strain>
    </source>
</reference>
<dbReference type="SUPFAM" id="SSF69322">
    <property type="entry name" value="Tricorn protease domain 2"/>
    <property type="match status" value="1"/>
</dbReference>
<keyword evidence="3" id="KW-1185">Reference proteome</keyword>
<evidence type="ECO:0000256" key="1">
    <source>
        <dbReference type="SAM" id="SignalP"/>
    </source>
</evidence>
<protein>
    <recommendedName>
        <fullName evidence="4">Lipoprotein</fullName>
    </recommendedName>
</protein>
<organism evidence="2 3">
    <name type="scientific">Poritiphilus flavus</name>
    <dbReference type="NCBI Taxonomy" id="2697053"/>
    <lineage>
        <taxon>Bacteria</taxon>
        <taxon>Pseudomonadati</taxon>
        <taxon>Bacteroidota</taxon>
        <taxon>Flavobacteriia</taxon>
        <taxon>Flavobacteriales</taxon>
        <taxon>Flavobacteriaceae</taxon>
        <taxon>Poritiphilus</taxon>
    </lineage>
</organism>
<evidence type="ECO:0000313" key="3">
    <source>
        <dbReference type="Proteomes" id="UP000475249"/>
    </source>
</evidence>
<feature type="signal peptide" evidence="1">
    <location>
        <begin position="1"/>
        <end position="17"/>
    </location>
</feature>
<name>A0A6L9EF95_9FLAO</name>
<dbReference type="AlphaFoldDB" id="A0A6L9EF95"/>
<dbReference type="Proteomes" id="UP000475249">
    <property type="component" value="Unassembled WGS sequence"/>
</dbReference>
<gene>
    <name evidence="2" type="ORF">GTQ38_15540</name>
</gene>
<dbReference type="EMBL" id="WXYO01000007">
    <property type="protein sequence ID" value="NAS13425.1"/>
    <property type="molecule type" value="Genomic_DNA"/>
</dbReference>
<evidence type="ECO:0008006" key="4">
    <source>
        <dbReference type="Google" id="ProtNLM"/>
    </source>
</evidence>
<feature type="chain" id="PRO_5026964018" description="Lipoprotein" evidence="1">
    <location>
        <begin position="18"/>
        <end position="377"/>
    </location>
</feature>
<dbReference type="Gene3D" id="2.130.10.10">
    <property type="entry name" value="YVTN repeat-like/Quinoprotein amine dehydrogenase"/>
    <property type="match status" value="1"/>
</dbReference>